<feature type="transmembrane region" description="Helical" evidence="1">
    <location>
        <begin position="6"/>
        <end position="27"/>
    </location>
</feature>
<dbReference type="KEGG" id="bfs:BF9343_0850"/>
<evidence type="ECO:0000256" key="1">
    <source>
        <dbReference type="SAM" id="Phobius"/>
    </source>
</evidence>
<organism evidence="2 3">
    <name type="scientific">Bacteroides fragilis (strain ATCC 25285 / DSM 2151 / CCUG 4856 / JCM 11019 / LMG 10263 / NCTC 9343 / Onslow / VPI 2553 / EN-2)</name>
    <dbReference type="NCBI Taxonomy" id="272559"/>
    <lineage>
        <taxon>Bacteria</taxon>
        <taxon>Pseudomonadati</taxon>
        <taxon>Bacteroidota</taxon>
        <taxon>Bacteroidia</taxon>
        <taxon>Bacteroidales</taxon>
        <taxon>Bacteroidaceae</taxon>
        <taxon>Bacteroides</taxon>
    </lineage>
</organism>
<evidence type="ECO:0000313" key="3">
    <source>
        <dbReference type="Proteomes" id="UP000006731"/>
    </source>
</evidence>
<reference evidence="2 3" key="1">
    <citation type="journal article" date="2005" name="Science">
        <title>Extensive DNA inversions in the B. fragilis genome control variable gene expression.</title>
        <authorList>
            <person name="Cerdeno-Tarraga A.M."/>
            <person name="Patrick S."/>
            <person name="Crosmann L."/>
            <person name="Blakely G."/>
            <person name="Abratt V."/>
            <person name="Lennard N."/>
            <person name="Duerden B."/>
            <person name="Poxton I."/>
            <person name="Harris B."/>
            <person name="Quail M.A."/>
            <person name="Barron A."/>
            <person name="Clarck L."/>
            <person name="Corton C."/>
            <person name="Doggett J."/>
            <person name="Holden M.T.G."/>
            <person name="Larke N."/>
            <person name="Line A."/>
            <person name="Lord A."/>
            <person name="Norbertczak H."/>
            <person name="Ormond D."/>
            <person name="Price C."/>
            <person name="Rabbinowitsch E."/>
            <person name="Woodward J."/>
            <person name="Barrel B.G."/>
            <person name="Parkhill J."/>
        </authorList>
    </citation>
    <scope>NUCLEOTIDE SEQUENCE [LARGE SCALE GENOMIC DNA]</scope>
    <source>
        <strain evidence="3">ATCC 25285 / DSM 2151 / CCUG 4856 / JCM 11019 / LMG 10263 / NCTC 9343 / Onslow / VPI 2553 / EN-2</strain>
    </source>
</reference>
<accession>Q5LGV5</accession>
<dbReference type="PaxDb" id="272559-BF9343_0850"/>
<keyword evidence="1" id="KW-0812">Transmembrane</keyword>
<dbReference type="HOGENOM" id="CLU_3304714_0_0_10"/>
<gene>
    <name evidence="2" type="ORF">BF9343_0850</name>
</gene>
<sequence>MHMALNQTLLLINIVNTICETFLYLLIKNKFFTSKGLVI</sequence>
<name>Q5LGV5_BACFN</name>
<evidence type="ECO:0000313" key="2">
    <source>
        <dbReference type="EMBL" id="CAH06631.1"/>
    </source>
</evidence>
<dbReference type="EMBL" id="CR626927">
    <property type="protein sequence ID" value="CAH06631.1"/>
    <property type="molecule type" value="Genomic_DNA"/>
</dbReference>
<keyword evidence="1" id="KW-0472">Membrane</keyword>
<dbReference type="Proteomes" id="UP000006731">
    <property type="component" value="Chromosome"/>
</dbReference>
<protein>
    <submittedName>
        <fullName evidence="2">Uncharacterized protein</fullName>
    </submittedName>
</protein>
<keyword evidence="1" id="KW-1133">Transmembrane helix</keyword>
<dbReference type="AlphaFoldDB" id="Q5LGV5"/>
<proteinExistence type="predicted"/>
<keyword evidence="3" id="KW-1185">Reference proteome</keyword>